<dbReference type="NCBIfam" id="TIGR04342">
    <property type="entry name" value="EXLDI"/>
    <property type="match status" value="1"/>
</dbReference>
<dbReference type="OrthoDB" id="3199431at2"/>
<organism evidence="1 2">
    <name type="scientific">Nocardia aurantia</name>
    <dbReference type="NCBI Taxonomy" id="2585199"/>
    <lineage>
        <taxon>Bacteria</taxon>
        <taxon>Bacillati</taxon>
        <taxon>Actinomycetota</taxon>
        <taxon>Actinomycetes</taxon>
        <taxon>Mycobacteriales</taxon>
        <taxon>Nocardiaceae</taxon>
        <taxon>Nocardia</taxon>
    </lineage>
</organism>
<dbReference type="InterPro" id="IPR027580">
    <property type="entry name" value="EXLDI"/>
</dbReference>
<accession>A0A7K0DND1</accession>
<dbReference type="RefSeq" id="WP_153341958.1">
    <property type="nucleotide sequence ID" value="NZ_WEGI01000005.1"/>
</dbReference>
<comment type="caution">
    <text evidence="1">The sequence shown here is derived from an EMBL/GenBank/DDBJ whole genome shotgun (WGS) entry which is preliminary data.</text>
</comment>
<dbReference type="AlphaFoldDB" id="A0A7K0DND1"/>
<evidence type="ECO:0000313" key="2">
    <source>
        <dbReference type="Proteomes" id="UP000431401"/>
    </source>
</evidence>
<dbReference type="EMBL" id="WEGI01000005">
    <property type="protein sequence ID" value="MQY27197.1"/>
    <property type="molecule type" value="Genomic_DNA"/>
</dbReference>
<dbReference type="Proteomes" id="UP000431401">
    <property type="component" value="Unassembled WGS sequence"/>
</dbReference>
<sequence length="172" mass="20071">MPNKTVYVKDEDLPLFDRAQELVGGNLSGAILAALRRFIELEEGRMAGFDEVVLRVGHDGVRQIRFSGKLLAELRDLDGARLEQYRVYRTRKGKFALHTQLSDWKDYPTDANWLKDLTNWRKMLGIAPMEDWGDFDMRVFDSLDDLRDHIPEKLYRRVADLESHPHIEDLDI</sequence>
<evidence type="ECO:0008006" key="3">
    <source>
        <dbReference type="Google" id="ProtNLM"/>
    </source>
</evidence>
<gene>
    <name evidence="1" type="ORF">NRB56_27790</name>
</gene>
<proteinExistence type="predicted"/>
<evidence type="ECO:0000313" key="1">
    <source>
        <dbReference type="EMBL" id="MQY27197.1"/>
    </source>
</evidence>
<reference evidence="1 2" key="1">
    <citation type="submission" date="2019-10" db="EMBL/GenBank/DDBJ databases">
        <title>Nocardia macrotermitis sp. nov. and Nocardia aurantia sp. nov., isolated from the gut of fungus growing-termite Macrotermes natalensis.</title>
        <authorList>
            <person name="Benndorf R."/>
            <person name="Schwitalla J."/>
            <person name="Martin K."/>
            <person name="De Beer W."/>
            <person name="Kaster A.-K."/>
            <person name="Vollmers J."/>
            <person name="Poulsen M."/>
            <person name="Beemelmanns C."/>
        </authorList>
    </citation>
    <scope>NUCLEOTIDE SEQUENCE [LARGE SCALE GENOMIC DNA]</scope>
    <source>
        <strain evidence="1 2">RB56</strain>
    </source>
</reference>
<keyword evidence="2" id="KW-1185">Reference proteome</keyword>
<name>A0A7K0DND1_9NOCA</name>
<protein>
    <recommendedName>
        <fullName evidence="3">EXLDI protein</fullName>
    </recommendedName>
</protein>